<organism evidence="1 2">
    <name type="scientific">Ilyodon furcidens</name>
    <name type="common">goldbreast splitfin</name>
    <dbReference type="NCBI Taxonomy" id="33524"/>
    <lineage>
        <taxon>Eukaryota</taxon>
        <taxon>Metazoa</taxon>
        <taxon>Chordata</taxon>
        <taxon>Craniata</taxon>
        <taxon>Vertebrata</taxon>
        <taxon>Euteleostomi</taxon>
        <taxon>Actinopterygii</taxon>
        <taxon>Neopterygii</taxon>
        <taxon>Teleostei</taxon>
        <taxon>Neoteleostei</taxon>
        <taxon>Acanthomorphata</taxon>
        <taxon>Ovalentaria</taxon>
        <taxon>Atherinomorphae</taxon>
        <taxon>Cyprinodontiformes</taxon>
        <taxon>Goodeidae</taxon>
        <taxon>Ilyodon</taxon>
    </lineage>
</organism>
<proteinExistence type="predicted"/>
<name>A0ABV0UR89_9TELE</name>
<dbReference type="EMBL" id="JAHRIQ010082039">
    <property type="protein sequence ID" value="MEQ2247725.1"/>
    <property type="molecule type" value="Genomic_DNA"/>
</dbReference>
<evidence type="ECO:0000313" key="2">
    <source>
        <dbReference type="Proteomes" id="UP001482620"/>
    </source>
</evidence>
<dbReference type="Proteomes" id="UP001482620">
    <property type="component" value="Unassembled WGS sequence"/>
</dbReference>
<accession>A0ABV0UR89</accession>
<feature type="non-terminal residue" evidence="1">
    <location>
        <position position="1"/>
    </location>
</feature>
<sequence length="105" mass="11308">SVLECLLDPVQMVGNVFHMHEDVPELEGTFSGRLLQPRCTKDPSSQQLLDFITISAPNRLILTKIQSGRLPATSAGPMALPCVSTHPISVKSTTSLQPIISKASL</sequence>
<evidence type="ECO:0000313" key="1">
    <source>
        <dbReference type="EMBL" id="MEQ2247725.1"/>
    </source>
</evidence>
<protein>
    <submittedName>
        <fullName evidence="1">Uncharacterized protein</fullName>
    </submittedName>
</protein>
<comment type="caution">
    <text evidence="1">The sequence shown here is derived from an EMBL/GenBank/DDBJ whole genome shotgun (WGS) entry which is preliminary data.</text>
</comment>
<keyword evidence="2" id="KW-1185">Reference proteome</keyword>
<gene>
    <name evidence="1" type="ORF">ILYODFUR_012146</name>
</gene>
<reference evidence="1 2" key="1">
    <citation type="submission" date="2021-06" db="EMBL/GenBank/DDBJ databases">
        <authorList>
            <person name="Palmer J.M."/>
        </authorList>
    </citation>
    <scope>NUCLEOTIDE SEQUENCE [LARGE SCALE GENOMIC DNA]</scope>
    <source>
        <strain evidence="2">if_2019</strain>
        <tissue evidence="1">Muscle</tissue>
    </source>
</reference>